<evidence type="ECO:0000313" key="2">
    <source>
        <dbReference type="EMBL" id="RKP21875.1"/>
    </source>
</evidence>
<feature type="signal peptide" evidence="1">
    <location>
        <begin position="1"/>
        <end position="19"/>
    </location>
</feature>
<sequence>MKLSLCALAIAYVSQTVITSPVTIASNDSSVSVSETEIESDPNLSSAPEDLEFRLQQLKKYYDMYVKTETILVPTNYVFDTMEAQYLIINDSLQEAMDNTNEAINSFEKVQTKYCILRGALNAVYQSPRMKANDVFYTAESMAYSCLKQKSVKIDPLFVNNIVKLLADKYSGIEKSSIGEENSSGSLVSFIMDNFESPDYYGDHLRHMLSDEAQQSKKMWAYNWIIRNIKPALLNYKGRHMLIEFLNDLFKSSVVTHFQYGSDEKIRLGNSRPGTDTPQINDMFAMDVKEASKLIQNAWNDLLLLVTCSFRDQTLKSHVFYLFGFEPKFHYDYDTLDWFDIKSLVVRHFRTVEVQNLMKQKKQNVQNQISVPDKKKVQLVDINDFFIKCRKMCHDSERILEALTGYRTLMFKKYVANEISVIVWNKIKYRTSLEDIDLNEVMLLLRQQGFTGIKLSDIQRVKSIIKEELKEFGSMRYMPFSKFPQKVEKSISAIKSEQEEIRTKLATTIKNELMHVYNVLILPFFHDFISTYCKEKATIYIPKNSLIPEETLRTQILDYFSANVEKVNKDVAKFFFDEKWLTTIKVASPMHITTDDQLIEFAKKLFEAVKKHIIIK</sequence>
<keyword evidence="1" id="KW-0732">Signal</keyword>
<accession>A0A4P9YQA6</accession>
<reference evidence="3" key="1">
    <citation type="journal article" date="2018" name="Nat. Microbiol.">
        <title>Leveraging single-cell genomics to expand the fungal tree of life.</title>
        <authorList>
            <person name="Ahrendt S.R."/>
            <person name="Quandt C.A."/>
            <person name="Ciobanu D."/>
            <person name="Clum A."/>
            <person name="Salamov A."/>
            <person name="Andreopoulos B."/>
            <person name="Cheng J.F."/>
            <person name="Woyke T."/>
            <person name="Pelin A."/>
            <person name="Henrissat B."/>
            <person name="Reynolds N.K."/>
            <person name="Benny G.L."/>
            <person name="Smith M.E."/>
            <person name="James T.Y."/>
            <person name="Grigoriev I.V."/>
        </authorList>
    </citation>
    <scope>NUCLEOTIDE SEQUENCE [LARGE SCALE GENOMIC DNA]</scope>
    <source>
        <strain evidence="3">CSF55</strain>
    </source>
</reference>
<organism evidence="2 3">
    <name type="scientific">Rozella allomycis (strain CSF55)</name>
    <dbReference type="NCBI Taxonomy" id="988480"/>
    <lineage>
        <taxon>Eukaryota</taxon>
        <taxon>Fungi</taxon>
        <taxon>Fungi incertae sedis</taxon>
        <taxon>Cryptomycota</taxon>
        <taxon>Cryptomycota incertae sedis</taxon>
        <taxon>Rozella</taxon>
    </lineage>
</organism>
<proteinExistence type="predicted"/>
<dbReference type="Proteomes" id="UP000281549">
    <property type="component" value="Unassembled WGS sequence"/>
</dbReference>
<name>A0A4P9YQA6_ROZAC</name>
<feature type="chain" id="PRO_5020390129" evidence="1">
    <location>
        <begin position="20"/>
        <end position="616"/>
    </location>
</feature>
<gene>
    <name evidence="2" type="ORF">ROZALSC1DRAFT_26741</name>
</gene>
<evidence type="ECO:0000313" key="3">
    <source>
        <dbReference type="Proteomes" id="UP000281549"/>
    </source>
</evidence>
<protein>
    <submittedName>
        <fullName evidence="2">Uncharacterized protein</fullName>
    </submittedName>
</protein>
<dbReference type="AlphaFoldDB" id="A0A4P9YQA6"/>
<evidence type="ECO:0000256" key="1">
    <source>
        <dbReference type="SAM" id="SignalP"/>
    </source>
</evidence>
<dbReference type="EMBL" id="ML004923">
    <property type="protein sequence ID" value="RKP21875.1"/>
    <property type="molecule type" value="Genomic_DNA"/>
</dbReference>